<comment type="caution">
    <text evidence="3">The sequence shown here is derived from an EMBL/GenBank/DDBJ whole genome shotgun (WGS) entry which is preliminary data.</text>
</comment>
<accession>A0A5C4SM90</accession>
<dbReference type="OrthoDB" id="1202605at2"/>
<gene>
    <name evidence="3" type="ORF">FGF67_05880</name>
</gene>
<organism evidence="3 4">
    <name type="scientific">Allotamlana fucoidanivorans</name>
    <dbReference type="NCBI Taxonomy" id="2583814"/>
    <lineage>
        <taxon>Bacteria</taxon>
        <taxon>Pseudomonadati</taxon>
        <taxon>Bacteroidota</taxon>
        <taxon>Flavobacteriia</taxon>
        <taxon>Flavobacteriales</taxon>
        <taxon>Flavobacteriaceae</taxon>
        <taxon>Allotamlana</taxon>
    </lineage>
</organism>
<keyword evidence="2" id="KW-1133">Transmembrane helix</keyword>
<keyword evidence="2" id="KW-0812">Transmembrane</keyword>
<dbReference type="Proteomes" id="UP000308713">
    <property type="component" value="Unassembled WGS sequence"/>
</dbReference>
<evidence type="ECO:0000313" key="3">
    <source>
        <dbReference type="EMBL" id="TNJ45237.1"/>
    </source>
</evidence>
<name>A0A5C4SM90_9FLAO</name>
<evidence type="ECO:0000313" key="4">
    <source>
        <dbReference type="Proteomes" id="UP000308713"/>
    </source>
</evidence>
<sequence>MKKNIVLYILFLFLVIANGFFLYNYVGNNIDRKGKDMVRPGDFILKELQFSEEQMEALRMSSVGHHERMKRCSEELKRLKDLLFNTLSEQETNETKTDSIISLIGQVEMEKEKEAFSHFKTIQTLCNNKQKERFKRIINDALHKHGRQEQRPPSRATFQGAHPPHPQRMDSNRHLPQQE</sequence>
<feature type="compositionally biased region" description="Basic and acidic residues" evidence="1">
    <location>
        <begin position="143"/>
        <end position="152"/>
    </location>
</feature>
<evidence type="ECO:0000256" key="2">
    <source>
        <dbReference type="SAM" id="Phobius"/>
    </source>
</evidence>
<dbReference type="EMBL" id="VDCS01000005">
    <property type="protein sequence ID" value="TNJ45237.1"/>
    <property type="molecule type" value="Genomic_DNA"/>
</dbReference>
<feature type="region of interest" description="Disordered" evidence="1">
    <location>
        <begin position="143"/>
        <end position="179"/>
    </location>
</feature>
<reference evidence="3 4" key="1">
    <citation type="submission" date="2019-05" db="EMBL/GenBank/DDBJ databases">
        <title>Tamlana fucoidanivorans sp. nov., isolated from the surface of algae collected from Fujian province in China.</title>
        <authorList>
            <person name="Li J."/>
        </authorList>
    </citation>
    <scope>NUCLEOTIDE SEQUENCE [LARGE SCALE GENOMIC DNA]</scope>
    <source>
        <strain evidence="3 4">CW2-9</strain>
    </source>
</reference>
<dbReference type="AlphaFoldDB" id="A0A5C4SM90"/>
<keyword evidence="2" id="KW-0472">Membrane</keyword>
<keyword evidence="4" id="KW-1185">Reference proteome</keyword>
<dbReference type="Gene3D" id="1.20.120.1490">
    <property type="match status" value="1"/>
</dbReference>
<protein>
    <recommendedName>
        <fullName evidence="5">Periplasmic heavy metal sensor</fullName>
    </recommendedName>
</protein>
<evidence type="ECO:0008006" key="5">
    <source>
        <dbReference type="Google" id="ProtNLM"/>
    </source>
</evidence>
<feature type="transmembrane region" description="Helical" evidence="2">
    <location>
        <begin position="6"/>
        <end position="26"/>
    </location>
</feature>
<dbReference type="RefSeq" id="WP_139695682.1">
    <property type="nucleotide sequence ID" value="NZ_CP074074.1"/>
</dbReference>
<evidence type="ECO:0000256" key="1">
    <source>
        <dbReference type="SAM" id="MobiDB-lite"/>
    </source>
</evidence>
<proteinExistence type="predicted"/>